<protein>
    <submittedName>
        <fullName evidence="2">Uncharacterized protein</fullName>
    </submittedName>
</protein>
<dbReference type="EMBL" id="BNDY01000017">
    <property type="protein sequence ID" value="GHI42341.1"/>
    <property type="molecule type" value="Genomic_DNA"/>
</dbReference>
<keyword evidence="3" id="KW-1185">Reference proteome</keyword>
<proteinExistence type="predicted"/>
<accession>A0ABQ3QYI2</accession>
<comment type="caution">
    <text evidence="2">The sequence shown here is derived from an EMBL/GenBank/DDBJ whole genome shotgun (WGS) entry which is preliminary data.</text>
</comment>
<evidence type="ECO:0000313" key="2">
    <source>
        <dbReference type="EMBL" id="GHI42341.1"/>
    </source>
</evidence>
<gene>
    <name evidence="2" type="ORF">Sviol_67490</name>
</gene>
<organism evidence="2 3">
    <name type="scientific">Streptomyces violascens</name>
    <dbReference type="NCBI Taxonomy" id="67381"/>
    <lineage>
        <taxon>Bacteria</taxon>
        <taxon>Bacillati</taxon>
        <taxon>Actinomycetota</taxon>
        <taxon>Actinomycetes</taxon>
        <taxon>Kitasatosporales</taxon>
        <taxon>Streptomycetaceae</taxon>
        <taxon>Streptomyces</taxon>
    </lineage>
</organism>
<reference evidence="2" key="1">
    <citation type="submission" date="2024-05" db="EMBL/GenBank/DDBJ databases">
        <title>Whole genome shotgun sequence of Streptomyces violascens NBRC 12920.</title>
        <authorList>
            <person name="Komaki H."/>
            <person name="Tamura T."/>
        </authorList>
    </citation>
    <scope>NUCLEOTIDE SEQUENCE</scope>
    <source>
        <strain evidence="2">NBRC 12920</strain>
    </source>
</reference>
<dbReference type="RefSeq" id="WP_226599771.1">
    <property type="nucleotide sequence ID" value="NZ_BMUA01000013.1"/>
</dbReference>
<evidence type="ECO:0000313" key="3">
    <source>
        <dbReference type="Proteomes" id="UP001050808"/>
    </source>
</evidence>
<evidence type="ECO:0000256" key="1">
    <source>
        <dbReference type="SAM" id="Phobius"/>
    </source>
</evidence>
<sequence length="42" mass="4641">MNPVECKSTRRIWFRKVLIDISAGVISSLVLATLAAVAHLLF</sequence>
<dbReference type="InterPro" id="IPR045639">
    <property type="entry name" value="DUF6408"/>
</dbReference>
<name>A0ABQ3QYI2_9ACTN</name>
<keyword evidence="1" id="KW-0812">Transmembrane</keyword>
<keyword evidence="1" id="KW-1133">Transmembrane helix</keyword>
<feature type="transmembrane region" description="Helical" evidence="1">
    <location>
        <begin position="17"/>
        <end position="41"/>
    </location>
</feature>
<dbReference type="Proteomes" id="UP001050808">
    <property type="component" value="Unassembled WGS sequence"/>
</dbReference>
<keyword evidence="1" id="KW-0472">Membrane</keyword>
<dbReference type="Pfam" id="PF19946">
    <property type="entry name" value="DUF6408"/>
    <property type="match status" value="1"/>
</dbReference>